<feature type="domain" description="SWIM-type" evidence="3">
    <location>
        <begin position="60"/>
        <end position="100"/>
    </location>
</feature>
<gene>
    <name evidence="6" type="ORF">GCM10010102_05150</name>
</gene>
<dbReference type="InterPro" id="IPR007527">
    <property type="entry name" value="Znf_SWIM"/>
</dbReference>
<evidence type="ECO:0000313" key="6">
    <source>
        <dbReference type="EMBL" id="GGM12430.1"/>
    </source>
</evidence>
<protein>
    <submittedName>
        <fullName evidence="6">DNA helicase</fullName>
    </submittedName>
</protein>
<dbReference type="PROSITE" id="PS51194">
    <property type="entry name" value="HELICASE_CTER"/>
    <property type="match status" value="1"/>
</dbReference>
<dbReference type="SMART" id="SM00487">
    <property type="entry name" value="DEXDc"/>
    <property type="match status" value="1"/>
</dbReference>
<dbReference type="GO" id="GO:0008270">
    <property type="term" value="F:zinc ion binding"/>
    <property type="evidence" value="ECO:0007669"/>
    <property type="project" value="UniProtKB-KW"/>
</dbReference>
<dbReference type="GO" id="GO:0004386">
    <property type="term" value="F:helicase activity"/>
    <property type="evidence" value="ECO:0007669"/>
    <property type="project" value="UniProtKB-KW"/>
</dbReference>
<dbReference type="PROSITE" id="PS51192">
    <property type="entry name" value="HELICASE_ATP_BIND_1"/>
    <property type="match status" value="1"/>
</dbReference>
<feature type="domain" description="Helicase ATP-binding" evidence="4">
    <location>
        <begin position="638"/>
        <end position="803"/>
    </location>
</feature>
<dbReference type="EMBL" id="BMPT01000001">
    <property type="protein sequence ID" value="GGM12430.1"/>
    <property type="molecule type" value="Genomic_DNA"/>
</dbReference>
<accession>A0A8H9GFR0</accession>
<organism evidence="6 7">
    <name type="scientific">Promicromonospora citrea</name>
    <dbReference type="NCBI Taxonomy" id="43677"/>
    <lineage>
        <taxon>Bacteria</taxon>
        <taxon>Bacillati</taxon>
        <taxon>Actinomycetota</taxon>
        <taxon>Actinomycetes</taxon>
        <taxon>Micrococcales</taxon>
        <taxon>Promicromonosporaceae</taxon>
        <taxon>Promicromonospora</taxon>
    </lineage>
</organism>
<evidence type="ECO:0000256" key="2">
    <source>
        <dbReference type="PROSITE-ProRule" id="PRU00325"/>
    </source>
</evidence>
<dbReference type="Gene3D" id="3.40.50.300">
    <property type="entry name" value="P-loop containing nucleotide triphosphate hydrolases"/>
    <property type="match status" value="1"/>
</dbReference>
<keyword evidence="1" id="KW-0378">Hydrolase</keyword>
<dbReference type="CDD" id="cd18793">
    <property type="entry name" value="SF2_C_SNF"/>
    <property type="match status" value="1"/>
</dbReference>
<dbReference type="Pfam" id="PF04434">
    <property type="entry name" value="SWIM"/>
    <property type="match status" value="1"/>
</dbReference>
<keyword evidence="6" id="KW-0547">Nucleotide-binding</keyword>
<feature type="domain" description="Helicase C-terminal" evidence="5">
    <location>
        <begin position="929"/>
        <end position="1081"/>
    </location>
</feature>
<reference evidence="6" key="2">
    <citation type="submission" date="2020-09" db="EMBL/GenBank/DDBJ databases">
        <authorList>
            <person name="Sun Q."/>
            <person name="Ohkuma M."/>
        </authorList>
    </citation>
    <scope>NUCLEOTIDE SEQUENCE</scope>
    <source>
        <strain evidence="6">JCM 3051</strain>
    </source>
</reference>
<dbReference type="InterPro" id="IPR000330">
    <property type="entry name" value="SNF2_N"/>
</dbReference>
<evidence type="ECO:0000259" key="3">
    <source>
        <dbReference type="PROSITE" id="PS50966"/>
    </source>
</evidence>
<dbReference type="SUPFAM" id="SSF52540">
    <property type="entry name" value="P-loop containing nucleoside triphosphate hydrolases"/>
    <property type="match status" value="2"/>
</dbReference>
<comment type="caution">
    <text evidence="6">The sequence shown here is derived from an EMBL/GenBank/DDBJ whole genome shotgun (WGS) entry which is preliminary data.</text>
</comment>
<keyword evidence="2" id="KW-0863">Zinc-finger</keyword>
<dbReference type="GO" id="GO:0005524">
    <property type="term" value="F:ATP binding"/>
    <property type="evidence" value="ECO:0007669"/>
    <property type="project" value="InterPro"/>
</dbReference>
<evidence type="ECO:0000259" key="5">
    <source>
        <dbReference type="PROSITE" id="PS51194"/>
    </source>
</evidence>
<evidence type="ECO:0000259" key="4">
    <source>
        <dbReference type="PROSITE" id="PS51192"/>
    </source>
</evidence>
<keyword evidence="6" id="KW-0347">Helicase</keyword>
<dbReference type="SMART" id="SM00490">
    <property type="entry name" value="HELICc"/>
    <property type="match status" value="1"/>
</dbReference>
<dbReference type="Pfam" id="PF00176">
    <property type="entry name" value="SNF2-rel_dom"/>
    <property type="match status" value="1"/>
</dbReference>
<dbReference type="GO" id="GO:0016787">
    <property type="term" value="F:hydrolase activity"/>
    <property type="evidence" value="ECO:0007669"/>
    <property type="project" value="UniProtKB-KW"/>
</dbReference>
<evidence type="ECO:0000256" key="1">
    <source>
        <dbReference type="ARBA" id="ARBA00022801"/>
    </source>
</evidence>
<evidence type="ECO:0000313" key="7">
    <source>
        <dbReference type="Proteomes" id="UP000655589"/>
    </source>
</evidence>
<dbReference type="InterPro" id="IPR001650">
    <property type="entry name" value="Helicase_C-like"/>
</dbReference>
<keyword evidence="2" id="KW-0479">Metal-binding</keyword>
<dbReference type="PROSITE" id="PS50966">
    <property type="entry name" value="ZF_SWIM"/>
    <property type="match status" value="1"/>
</dbReference>
<dbReference type="RefSeq" id="WP_171103959.1">
    <property type="nucleotide sequence ID" value="NZ_BMPT01000001.1"/>
</dbReference>
<dbReference type="AlphaFoldDB" id="A0A8H9GFR0"/>
<keyword evidence="2" id="KW-0862">Zinc</keyword>
<proteinExistence type="predicted"/>
<dbReference type="Gene3D" id="3.40.50.10810">
    <property type="entry name" value="Tandem AAA-ATPase domain"/>
    <property type="match status" value="1"/>
</dbReference>
<name>A0A8H9GFR0_9MICO</name>
<reference evidence="6" key="1">
    <citation type="journal article" date="2014" name="Int. J. Syst. Evol. Microbiol.">
        <title>Complete genome sequence of Corynebacterium casei LMG S-19264T (=DSM 44701T), isolated from a smear-ripened cheese.</title>
        <authorList>
            <consortium name="US DOE Joint Genome Institute (JGI-PGF)"/>
            <person name="Walter F."/>
            <person name="Albersmeier A."/>
            <person name="Kalinowski J."/>
            <person name="Ruckert C."/>
        </authorList>
    </citation>
    <scope>NUCLEOTIDE SEQUENCE</scope>
    <source>
        <strain evidence="6">JCM 3051</strain>
    </source>
</reference>
<dbReference type="InterPro" id="IPR038718">
    <property type="entry name" value="SNF2-like_sf"/>
</dbReference>
<keyword evidence="6" id="KW-0067">ATP-binding</keyword>
<dbReference type="Proteomes" id="UP000655589">
    <property type="component" value="Unassembled WGS sequence"/>
</dbReference>
<dbReference type="PANTHER" id="PTHR10799">
    <property type="entry name" value="SNF2/RAD54 HELICASE FAMILY"/>
    <property type="match status" value="1"/>
</dbReference>
<dbReference type="InterPro" id="IPR014001">
    <property type="entry name" value="Helicase_ATP-bd"/>
</dbReference>
<dbReference type="Pfam" id="PF00271">
    <property type="entry name" value="Helicase_C"/>
    <property type="match status" value="1"/>
</dbReference>
<dbReference type="InterPro" id="IPR027417">
    <property type="entry name" value="P-loop_NTPase"/>
</dbReference>
<dbReference type="InterPro" id="IPR049730">
    <property type="entry name" value="SNF2/RAD54-like_C"/>
</dbReference>
<sequence length="1091" mass="119412">MSASLPVPRVHPAAIKLLVGSGAYLRGEDYQQQGRVISWEWVPDEHLLVSWVRGSGRSAYSCSVELAADGNGGGVVVGTDCTCPVGSACKHVAATLLEAGTDGLASLVRSASSLSRAPQVPAWKAAVERLVPAAPAPGTGPDEAAPQLALQFRVDGTASSDNLSLSVRPVERNGRGAWVGGSASWNYIRNGFLRGIDPEVREWFTTLDSLRATSPRGYGFVSAGDWLNLDDVLPRPFWRHLADAADLGIELVAKSKRDTVRVAREASVALDLSLPDGGARLERTVAFDGVTTRATTVGTLGRHGLFAVEESPSGRTVVLGPTPAPLTDQEHAAVHLADVAVPPDAVDEFLADYLPRLRREVRVRADDDVPLPELPRPQLVLAVEAPSPAELRVRWWWAYPPSDAEYPLTTALEPGAELRDLEAESATVCAVVDAVREVPGFAHFRVAPEVFRDLQAMDFATTVLPVLRELPDVRVESADLPEYAGLEATPVVSMRASDSEDLDWFDLGVMVTVDGREIPFGPVFDALARGKRRFMLTDGTWLRTDLPVFARLRALIEEARRLSDRPGKLRISRFNAGLWAELEEVADVVEQSDRWRRSVTDLVRLTDEGVDGPGPLAPPVGLKAELRPYQQRGFEWLTFLWRHGLGGILADDMGLGKTIQTLAFMAQAREEAADSDRPPFLVVAPASVVGNWVAEAARFTPDLRVVALPTTARKAGVTVAEVARGADVVVTSYAIFRLDHDAFAGVGWSGLVLDEAQFAKNHQTRANEAARRLKAPFKLAITGTPLENNLMELWAMLAIVAPGLYGSASKFREDYVKPVSGEGDSGPLLARLRRRIRPLMLRRTKEQVAPELPERQEQVLRVPLDAAHRRLYDTHLQRERSRLLGLLDSFDENRVAVFRGLTTLRRLALDASLVDPEYEGVPSAKLELLAEQLAEVTAEGHRALVFSQFTSFLSKAAEVCDQLGIPYEYLDGSTRRRPEVIARFKDGSAPVFLISLKAGGFGLNLTEADYVYLLDPWWNPATEMQAIDRTHRIGQTRNVMVFRMVSEHTIEDKVMALKERKARLFDAVLSDDAEVFSGALGADDIRALLDG</sequence>
<keyword evidence="7" id="KW-1185">Reference proteome</keyword>